<protein>
    <submittedName>
        <fullName evidence="7">AraC-type DNA-binding protein</fullName>
    </submittedName>
</protein>
<dbReference type="AlphaFoldDB" id="A0A1G9JY88"/>
<dbReference type="SUPFAM" id="SSF51215">
    <property type="entry name" value="Regulatory protein AraC"/>
    <property type="match status" value="1"/>
</dbReference>
<evidence type="ECO:0000256" key="1">
    <source>
        <dbReference type="ARBA" id="ARBA00022490"/>
    </source>
</evidence>
<evidence type="ECO:0000256" key="5">
    <source>
        <dbReference type="SAM" id="MobiDB-lite"/>
    </source>
</evidence>
<feature type="compositionally biased region" description="Low complexity" evidence="5">
    <location>
        <begin position="307"/>
        <end position="316"/>
    </location>
</feature>
<dbReference type="STRING" id="686624.SAMN04488242_1530"/>
<dbReference type="InterPro" id="IPR037923">
    <property type="entry name" value="HTH-like"/>
</dbReference>
<evidence type="ECO:0000256" key="4">
    <source>
        <dbReference type="ARBA" id="ARBA00023163"/>
    </source>
</evidence>
<dbReference type="GO" id="GO:0043565">
    <property type="term" value="F:sequence-specific DNA binding"/>
    <property type="evidence" value="ECO:0007669"/>
    <property type="project" value="InterPro"/>
</dbReference>
<dbReference type="InterPro" id="IPR050204">
    <property type="entry name" value="AraC_XylS_family_regulators"/>
</dbReference>
<dbReference type="PROSITE" id="PS01124">
    <property type="entry name" value="HTH_ARAC_FAMILY_2"/>
    <property type="match status" value="1"/>
</dbReference>
<dbReference type="SUPFAM" id="SSF46689">
    <property type="entry name" value="Homeodomain-like"/>
    <property type="match status" value="1"/>
</dbReference>
<sequence>MAILYHPFVARTSSIYRPVGPVAYDCVKVVVVRDGSAFVFSEFGHQPVKPGDVILLGANVLAGSEPEGHITVTTIYLETDYVLDQVRWQYAAYLEDRLDAQQFVEAAYTEPAQILRLGEKRAGLLLPWLDELVALSVDGDFVRHYFRIQALWFQIAYVIAPFITVSPARISPSQRAHIRPTLPRDRRFKPLRVEVRQAATLLREQPARRWTLDDLADEVHLSPSRLSSVFVEAYGKTPLAFLTMIRAEHLAKLLRETDLTVTAAMQRVGWHSHSHATRLFREYVGVTWRTKRSPTASRSAKTKGRRSSSLSRSPPSHQQRLPPMSGVLVHLKLWS</sequence>
<feature type="region of interest" description="Disordered" evidence="5">
    <location>
        <begin position="291"/>
        <end position="322"/>
    </location>
</feature>
<evidence type="ECO:0000259" key="6">
    <source>
        <dbReference type="PROSITE" id="PS01124"/>
    </source>
</evidence>
<dbReference type="OrthoDB" id="186135at2"/>
<gene>
    <name evidence="7" type="ORF">SAMN04488242_1530</name>
</gene>
<dbReference type="SMART" id="SM00342">
    <property type="entry name" value="HTH_ARAC"/>
    <property type="match status" value="1"/>
</dbReference>
<dbReference type="GO" id="GO:0003700">
    <property type="term" value="F:DNA-binding transcription factor activity"/>
    <property type="evidence" value="ECO:0007669"/>
    <property type="project" value="InterPro"/>
</dbReference>
<organism evidence="7 8">
    <name type="scientific">Tessaracoccus oleiagri</name>
    <dbReference type="NCBI Taxonomy" id="686624"/>
    <lineage>
        <taxon>Bacteria</taxon>
        <taxon>Bacillati</taxon>
        <taxon>Actinomycetota</taxon>
        <taxon>Actinomycetes</taxon>
        <taxon>Propionibacteriales</taxon>
        <taxon>Propionibacteriaceae</taxon>
        <taxon>Tessaracoccus</taxon>
    </lineage>
</organism>
<dbReference type="EMBL" id="FNGP01000002">
    <property type="protein sequence ID" value="SDL42382.1"/>
    <property type="molecule type" value="Genomic_DNA"/>
</dbReference>
<keyword evidence="8" id="KW-1185">Reference proteome</keyword>
<evidence type="ECO:0000313" key="7">
    <source>
        <dbReference type="EMBL" id="SDL42382.1"/>
    </source>
</evidence>
<name>A0A1G9JY88_9ACTN</name>
<dbReference type="InterPro" id="IPR009057">
    <property type="entry name" value="Homeodomain-like_sf"/>
</dbReference>
<dbReference type="Proteomes" id="UP000199475">
    <property type="component" value="Unassembled WGS sequence"/>
</dbReference>
<dbReference type="PANTHER" id="PTHR46796:SF13">
    <property type="entry name" value="HTH-TYPE TRANSCRIPTIONAL ACTIVATOR RHAS"/>
    <property type="match status" value="1"/>
</dbReference>
<evidence type="ECO:0000256" key="3">
    <source>
        <dbReference type="ARBA" id="ARBA00023125"/>
    </source>
</evidence>
<dbReference type="Gene3D" id="1.10.10.60">
    <property type="entry name" value="Homeodomain-like"/>
    <property type="match status" value="2"/>
</dbReference>
<keyword evidence="4" id="KW-0804">Transcription</keyword>
<evidence type="ECO:0000256" key="2">
    <source>
        <dbReference type="ARBA" id="ARBA00023015"/>
    </source>
</evidence>
<dbReference type="InterPro" id="IPR018060">
    <property type="entry name" value="HTH_AraC"/>
</dbReference>
<reference evidence="7 8" key="1">
    <citation type="submission" date="2016-10" db="EMBL/GenBank/DDBJ databases">
        <authorList>
            <person name="de Groot N.N."/>
        </authorList>
    </citation>
    <scope>NUCLEOTIDE SEQUENCE [LARGE SCALE GENOMIC DNA]</scope>
    <source>
        <strain evidence="7 8">CGMCC 1.9159</strain>
    </source>
</reference>
<dbReference type="Pfam" id="PF12833">
    <property type="entry name" value="HTH_18"/>
    <property type="match status" value="1"/>
</dbReference>
<evidence type="ECO:0000313" key="8">
    <source>
        <dbReference type="Proteomes" id="UP000199475"/>
    </source>
</evidence>
<keyword evidence="3 7" id="KW-0238">DNA-binding</keyword>
<proteinExistence type="predicted"/>
<accession>A0A1G9JY88</accession>
<dbReference type="PANTHER" id="PTHR46796">
    <property type="entry name" value="HTH-TYPE TRANSCRIPTIONAL ACTIVATOR RHAS-RELATED"/>
    <property type="match status" value="1"/>
</dbReference>
<keyword evidence="2" id="KW-0805">Transcription regulation</keyword>
<keyword evidence="1" id="KW-0963">Cytoplasm</keyword>
<feature type="domain" description="HTH araC/xylS-type" evidence="6">
    <location>
        <begin position="196"/>
        <end position="294"/>
    </location>
</feature>